<dbReference type="InterPro" id="IPR008430">
    <property type="entry name" value="CNF_Rho-act"/>
</dbReference>
<accession>A0ABV3N6J1</accession>
<keyword evidence="3" id="KW-1185">Reference proteome</keyword>
<dbReference type="SUPFAM" id="SSF64438">
    <property type="entry name" value="CNF1/YfiH-like putative cysteine hydrolases"/>
    <property type="match status" value="1"/>
</dbReference>
<gene>
    <name evidence="2" type="ORF">ABW286_19770</name>
</gene>
<feature type="domain" description="Cytotoxic necrotizing factor Rho-activating" evidence="1">
    <location>
        <begin position="698"/>
        <end position="968"/>
    </location>
</feature>
<dbReference type="Gene3D" id="2.180.10.10">
    <property type="entry name" value="RHS repeat-associated core"/>
    <property type="match status" value="1"/>
</dbReference>
<proteinExistence type="predicted"/>
<dbReference type="CDD" id="cd16834">
    <property type="entry name" value="CNF1-like"/>
    <property type="match status" value="1"/>
</dbReference>
<dbReference type="InterPro" id="IPR037040">
    <property type="entry name" value="CNF_Rho-act_sf"/>
</dbReference>
<evidence type="ECO:0000313" key="3">
    <source>
        <dbReference type="Proteomes" id="UP001554567"/>
    </source>
</evidence>
<dbReference type="InterPro" id="IPR011324">
    <property type="entry name" value="Cytotoxic_necrot_fac-like_cat"/>
</dbReference>
<dbReference type="Proteomes" id="UP001554567">
    <property type="component" value="Unassembled WGS sequence"/>
</dbReference>
<name>A0ABV3N6J1_9GAMM</name>
<dbReference type="InterPro" id="IPR022385">
    <property type="entry name" value="Rhs_assc_core"/>
</dbReference>
<dbReference type="InterPro" id="IPR050708">
    <property type="entry name" value="T6SS_VgrG/RHS"/>
</dbReference>
<protein>
    <submittedName>
        <fullName evidence="2">Cytotoxic necrotizing factor Rho-activating domain-containing protein</fullName>
    </submittedName>
</protein>
<dbReference type="Pfam" id="PF05785">
    <property type="entry name" value="CNF1"/>
    <property type="match status" value="1"/>
</dbReference>
<reference evidence="2 3" key="1">
    <citation type="submission" date="2024-07" db="EMBL/GenBank/DDBJ databases">
        <authorList>
            <person name="Dulla G.F.J."/>
            <person name="Delorm J.G."/>
        </authorList>
    </citation>
    <scope>NUCLEOTIDE SEQUENCE [LARGE SCALE GENOMIC DNA]</scope>
    <source>
        <strain evidence="2 3">JGD 233</strain>
    </source>
</reference>
<dbReference type="EMBL" id="JBFKZN010000012">
    <property type="protein sequence ID" value="MEW5291393.1"/>
    <property type="molecule type" value="Genomic_DNA"/>
</dbReference>
<evidence type="ECO:0000259" key="1">
    <source>
        <dbReference type="Pfam" id="PF05785"/>
    </source>
</evidence>
<dbReference type="Gene3D" id="3.60.100.10">
    <property type="entry name" value="Cytotoxic necrotizing factor, Rho-activating domain"/>
    <property type="match status" value="1"/>
</dbReference>
<comment type="caution">
    <text evidence="2">The sequence shown here is derived from an EMBL/GenBank/DDBJ whole genome shotgun (WGS) entry which is preliminary data.</text>
</comment>
<dbReference type="NCBIfam" id="TIGR03696">
    <property type="entry name" value="Rhs_assc_core"/>
    <property type="match status" value="1"/>
</dbReference>
<dbReference type="PANTHER" id="PTHR32305">
    <property type="match status" value="1"/>
</dbReference>
<dbReference type="Pfam" id="PF18807">
    <property type="entry name" value="TTc_toxin_rep"/>
    <property type="match status" value="1"/>
</dbReference>
<dbReference type="PANTHER" id="PTHR32305:SF15">
    <property type="entry name" value="PROTEIN RHSA-RELATED"/>
    <property type="match status" value="1"/>
</dbReference>
<dbReference type="InterPro" id="IPR041508">
    <property type="entry name" value="TcC-like_repeat"/>
</dbReference>
<organism evidence="2 3">
    <name type="scientific">Erwinia papayae</name>
    <dbReference type="NCBI Taxonomy" id="206499"/>
    <lineage>
        <taxon>Bacteria</taxon>
        <taxon>Pseudomonadati</taxon>
        <taxon>Pseudomonadota</taxon>
        <taxon>Gammaproteobacteria</taxon>
        <taxon>Enterobacterales</taxon>
        <taxon>Erwiniaceae</taxon>
        <taxon>Erwinia</taxon>
    </lineage>
</organism>
<evidence type="ECO:0000313" key="2">
    <source>
        <dbReference type="EMBL" id="MEW5291393.1"/>
    </source>
</evidence>
<dbReference type="RefSeq" id="WP_367168471.1">
    <property type="nucleotide sequence ID" value="NZ_JBFKZN010000012.1"/>
</dbReference>
<sequence length="975" mass="108059">MNRSLFHKTPTVRVTDNRGLTVRDIIYHRHPDSPEFTDERLTYHRYDPRGFLTESTDPRLHQAGLVNLHRLNDLTGDALLTQSADAGTTIFFKDASERPCIRIDNICINDDGTTDPDQKVTHTYQYENADLPGRPLSVTEQVNGEAARITKRFFYAGNQRADRDNNLAGQCIYHCDPAGILMTDGVALTGVPLSVTRLLLDDASDADVVANWQGDISACLNCVEATGHTSLSIADATGSVFNTTDAAGNQQRMQFDVAGLLSSCWLTVKGRMEQVIVTSLTWSAAGQKLREEYGNGVVNQYRYELETQRVIGITTFRPAGHPAGAKMLQDLHYGYDPVGNIISIRNDAEKIRFWRNQKVVPGNTYVYDSIYQMVRATGREMANACQQDVSKLAINVPLITDNVSYTSYIRSYLYDRAGNLLQIRHGAPATGNNYTTKITVSDRSNRAVLSSLVARAEEVDALFTNRGCQTELVSGQHLSWTSRGDLLRVTTVARKGSADDTESYRYDSGSQRVLKISRQQTQNSVQTRQVLYLPGLERRKTFIGSVETENLQVINARVAQVQALCWESGRPHGINNDQLRYSCSDLNGSITLELDGEGNLIDYEEYYPFGGTAVRTARSAVEVDYKTVRYSGKERDATGLYYYGYRYYQPWAGRWLSADPAGTVDGLNLYRMCRNNPLSYKDQHGLVGRSLTSLFVSDDQQLKKGSITPLRSRGLLVGSDTVETSLQFDIHRYDSDKHLSEPLPYTSEILNEESILHKTVMVFDGQHMTSSESGAGKIGSHWDSNKLSKDIQGIQVANGMSGSVGIRIALDSIHDGNPLIVTSGALSGCSMIYTVDDDHFYALHTGQKPGDNQWKTGLHGVASAQHTLQALSGKTLDTSGNHNNDLIDTLGLFDNSALTFFGKEGTRTDRVKSNVTTFDYNLAQAPKFSIRAGYSYALLAKKQGKTIVKVLSEDVSVNSMNKKINVLGSMKFNLR</sequence>